<proteinExistence type="predicted"/>
<name>F6I5B7_VITVI</name>
<organism evidence="2 3">
    <name type="scientific">Vitis vinifera</name>
    <name type="common">Grape</name>
    <dbReference type="NCBI Taxonomy" id="29760"/>
    <lineage>
        <taxon>Eukaryota</taxon>
        <taxon>Viridiplantae</taxon>
        <taxon>Streptophyta</taxon>
        <taxon>Embryophyta</taxon>
        <taxon>Tracheophyta</taxon>
        <taxon>Spermatophyta</taxon>
        <taxon>Magnoliopsida</taxon>
        <taxon>eudicotyledons</taxon>
        <taxon>Gunneridae</taxon>
        <taxon>Pentapetalae</taxon>
        <taxon>rosids</taxon>
        <taxon>Vitales</taxon>
        <taxon>Vitaceae</taxon>
        <taxon>Viteae</taxon>
        <taxon>Vitis</taxon>
    </lineage>
</organism>
<accession>F6I5B7</accession>
<reference evidence="3" key="1">
    <citation type="journal article" date="2007" name="Nature">
        <title>The grapevine genome sequence suggests ancestral hexaploidization in major angiosperm phyla.</title>
        <authorList>
            <consortium name="The French-Italian Public Consortium for Grapevine Genome Characterization."/>
            <person name="Jaillon O."/>
            <person name="Aury J.-M."/>
            <person name="Noel B."/>
            <person name="Policriti A."/>
            <person name="Clepet C."/>
            <person name="Casagrande A."/>
            <person name="Choisne N."/>
            <person name="Aubourg S."/>
            <person name="Vitulo N."/>
            <person name="Jubin C."/>
            <person name="Vezzi A."/>
            <person name="Legeai F."/>
            <person name="Hugueney P."/>
            <person name="Dasilva C."/>
            <person name="Horner D."/>
            <person name="Mica E."/>
            <person name="Jublot D."/>
            <person name="Poulain J."/>
            <person name="Bruyere C."/>
            <person name="Billault A."/>
            <person name="Segurens B."/>
            <person name="Gouyvenoux M."/>
            <person name="Ugarte E."/>
            <person name="Cattonaro F."/>
            <person name="Anthouard V."/>
            <person name="Vico V."/>
            <person name="Del Fabbro C."/>
            <person name="Alaux M."/>
            <person name="Di Gaspero G."/>
            <person name="Dumas V."/>
            <person name="Felice N."/>
            <person name="Paillard S."/>
            <person name="Juman I."/>
            <person name="Moroldo M."/>
            <person name="Scalabrin S."/>
            <person name="Canaguier A."/>
            <person name="Le Clainche I."/>
            <person name="Malacrida G."/>
            <person name="Durand E."/>
            <person name="Pesole G."/>
            <person name="Laucou V."/>
            <person name="Chatelet P."/>
            <person name="Merdinoglu D."/>
            <person name="Delledonne M."/>
            <person name="Pezzotti M."/>
            <person name="Lecharny A."/>
            <person name="Scarpelli C."/>
            <person name="Artiguenave F."/>
            <person name="Pe M.E."/>
            <person name="Valle G."/>
            <person name="Morgante M."/>
            <person name="Caboche M."/>
            <person name="Adam-Blondon A.-F."/>
            <person name="Weissenbach J."/>
            <person name="Quetier F."/>
            <person name="Wincker P."/>
        </authorList>
    </citation>
    <scope>NUCLEOTIDE SEQUENCE [LARGE SCALE GENOMIC DNA]</scope>
    <source>
        <strain evidence="3">cv. Pinot noir / PN40024</strain>
    </source>
</reference>
<sequence length="40" mass="4438">MGKKEKGEKVTEGGSRLRGGKRCPPLGCHFNNKNIKKIKI</sequence>
<protein>
    <submittedName>
        <fullName evidence="2">Uncharacterized protein</fullName>
    </submittedName>
</protein>
<evidence type="ECO:0000313" key="3">
    <source>
        <dbReference type="Proteomes" id="UP000009183"/>
    </source>
</evidence>
<dbReference type="AlphaFoldDB" id="F6I5B7"/>
<dbReference type="InParanoid" id="F6I5B7"/>
<dbReference type="Proteomes" id="UP000009183">
    <property type="component" value="Chromosome 15"/>
</dbReference>
<feature type="compositionally biased region" description="Basic and acidic residues" evidence="1">
    <location>
        <begin position="1"/>
        <end position="11"/>
    </location>
</feature>
<feature type="region of interest" description="Disordered" evidence="1">
    <location>
        <begin position="1"/>
        <end position="23"/>
    </location>
</feature>
<dbReference type="EMBL" id="FN596748">
    <property type="protein sequence ID" value="CCB62135.1"/>
    <property type="molecule type" value="Genomic_DNA"/>
</dbReference>
<keyword evidence="3" id="KW-1185">Reference proteome</keyword>
<evidence type="ECO:0000313" key="2">
    <source>
        <dbReference type="EMBL" id="CCB62135.1"/>
    </source>
</evidence>
<evidence type="ECO:0000256" key="1">
    <source>
        <dbReference type="SAM" id="MobiDB-lite"/>
    </source>
</evidence>
<dbReference type="HOGENOM" id="CLU_3300414_0_0_1"/>
<gene>
    <name evidence="2" type="ordered locus">VIT_15s0024g01640</name>
</gene>
<dbReference type="PaxDb" id="29760-VIT_15s0024g01640.t01"/>